<keyword evidence="2" id="KW-1185">Reference proteome</keyword>
<dbReference type="Proteomes" id="UP000198379">
    <property type="component" value="Unassembled WGS sequence"/>
</dbReference>
<protein>
    <submittedName>
        <fullName evidence="1">Uncharacterized protein</fullName>
    </submittedName>
</protein>
<dbReference type="AlphaFoldDB" id="A0A238ZXU9"/>
<evidence type="ECO:0000313" key="2">
    <source>
        <dbReference type="Proteomes" id="UP000198379"/>
    </source>
</evidence>
<evidence type="ECO:0000313" key="1">
    <source>
        <dbReference type="EMBL" id="SNR88217.1"/>
    </source>
</evidence>
<gene>
    <name evidence="1" type="ORF">SAMN06265376_10418</name>
</gene>
<name>A0A238ZXU9_9FLAO</name>
<sequence>MVFKNLSNTKIETFKNFNEEEAKKQYYLGGSLHIENLFYSPSKKLIVFKATYNCGKLCGQSYICILKQKLNVWYLDKVKVVAIS</sequence>
<dbReference type="EMBL" id="FZNY01000004">
    <property type="protein sequence ID" value="SNR88217.1"/>
    <property type="molecule type" value="Genomic_DNA"/>
</dbReference>
<organism evidence="1 2">
    <name type="scientific">Dokdonia pacifica</name>
    <dbReference type="NCBI Taxonomy" id="1627892"/>
    <lineage>
        <taxon>Bacteria</taxon>
        <taxon>Pseudomonadati</taxon>
        <taxon>Bacteroidota</taxon>
        <taxon>Flavobacteriia</taxon>
        <taxon>Flavobacteriales</taxon>
        <taxon>Flavobacteriaceae</taxon>
        <taxon>Dokdonia</taxon>
    </lineage>
</organism>
<reference evidence="1 2" key="1">
    <citation type="submission" date="2017-06" db="EMBL/GenBank/DDBJ databases">
        <authorList>
            <person name="Kim H.J."/>
            <person name="Triplett B.A."/>
        </authorList>
    </citation>
    <scope>NUCLEOTIDE SEQUENCE [LARGE SCALE GENOMIC DNA]</scope>
    <source>
        <strain evidence="1 2">DSM 25597</strain>
    </source>
</reference>
<proteinExistence type="predicted"/>
<accession>A0A238ZXU9</accession>